<feature type="region of interest" description="Disordered" evidence="1">
    <location>
        <begin position="53"/>
        <end position="131"/>
    </location>
</feature>
<evidence type="ECO:0000313" key="2">
    <source>
        <dbReference type="EMBL" id="EGT39950.1"/>
    </source>
</evidence>
<name>G0NY62_CAEBE</name>
<gene>
    <name evidence="2" type="ORF">CAEBREN_09469</name>
</gene>
<proteinExistence type="predicted"/>
<organism evidence="3">
    <name type="scientific">Caenorhabditis brenneri</name>
    <name type="common">Nematode worm</name>
    <dbReference type="NCBI Taxonomy" id="135651"/>
    <lineage>
        <taxon>Eukaryota</taxon>
        <taxon>Metazoa</taxon>
        <taxon>Ecdysozoa</taxon>
        <taxon>Nematoda</taxon>
        <taxon>Chromadorea</taxon>
        <taxon>Rhabditida</taxon>
        <taxon>Rhabditina</taxon>
        <taxon>Rhabditomorpha</taxon>
        <taxon>Rhabditoidea</taxon>
        <taxon>Rhabditidae</taxon>
        <taxon>Peloderinae</taxon>
        <taxon>Caenorhabditis</taxon>
    </lineage>
</organism>
<protein>
    <submittedName>
        <fullName evidence="2">Uncharacterized protein</fullName>
    </submittedName>
</protein>
<keyword evidence="3" id="KW-1185">Reference proteome</keyword>
<accession>G0NY62</accession>
<reference evidence="3" key="1">
    <citation type="submission" date="2011-07" db="EMBL/GenBank/DDBJ databases">
        <authorList>
            <consortium name="Caenorhabditis brenneri Sequencing and Analysis Consortium"/>
            <person name="Wilson R.K."/>
        </authorList>
    </citation>
    <scope>NUCLEOTIDE SEQUENCE [LARGE SCALE GENOMIC DNA]</scope>
    <source>
        <strain evidence="3">PB2801</strain>
    </source>
</reference>
<feature type="compositionally biased region" description="Basic and acidic residues" evidence="1">
    <location>
        <begin position="70"/>
        <end position="112"/>
    </location>
</feature>
<feature type="region of interest" description="Disordered" evidence="1">
    <location>
        <begin position="1"/>
        <end position="32"/>
    </location>
</feature>
<sequence length="380" mass="44655">MKRKQMMSEDKEDLSRSSSEDDYDPRYLTREQRVALARARGGLMMLDMREREGYYASSSSAARPKRSKFNRKDSSRIVNLKESEKGSKEESEQHEKETESEEGKEGNDEENKPIGFEKLQKIKKDDGNRRGVDRIVPSVSNVTPDTIIYCQTSGAPIIKNKPLPCCTVFLKCPPCIEEARFRNFSNDWAGKVSNYQKNGLKMENFTSTRPHEFSVGQTVYETFRVHKMIMPRFRKIEDQINKGDFTNLTKEELNVYNVRYGIIKEDNRIKFSNIVRGGKIIQYFWQTDANVQQKTQELSIQKVLVNALNYLESNPFDQLVRMALYYCVEHPVNELPGELEPYKYFCYYSTGKYSVHTFWKSKKKIWFEITKYFRFFLTNH</sequence>
<evidence type="ECO:0000256" key="1">
    <source>
        <dbReference type="SAM" id="MobiDB-lite"/>
    </source>
</evidence>
<dbReference type="HOGENOM" id="CLU_728096_0_0_1"/>
<dbReference type="EMBL" id="GL379977">
    <property type="protein sequence ID" value="EGT39950.1"/>
    <property type="molecule type" value="Genomic_DNA"/>
</dbReference>
<dbReference type="AlphaFoldDB" id="G0NY62"/>
<feature type="compositionally biased region" description="Basic and acidic residues" evidence="1">
    <location>
        <begin position="118"/>
        <end position="131"/>
    </location>
</feature>
<dbReference type="Proteomes" id="UP000008068">
    <property type="component" value="Unassembled WGS sequence"/>
</dbReference>
<dbReference type="InParanoid" id="G0NY62"/>
<evidence type="ECO:0000313" key="3">
    <source>
        <dbReference type="Proteomes" id="UP000008068"/>
    </source>
</evidence>